<feature type="domain" description="PPE" evidence="2">
    <location>
        <begin position="3"/>
        <end position="165"/>
    </location>
</feature>
<dbReference type="GO" id="GO:0052572">
    <property type="term" value="P:response to host immune response"/>
    <property type="evidence" value="ECO:0007669"/>
    <property type="project" value="TreeGrafter"/>
</dbReference>
<dbReference type="InterPro" id="IPR022171">
    <property type="entry name" value="PPE_C"/>
</dbReference>
<dbReference type="PANTHER" id="PTHR46766:SF1">
    <property type="entry name" value="GLUTAMINE-RICH PROTEIN 2"/>
    <property type="match status" value="1"/>
</dbReference>
<name>A0A2G8BFA8_9MYCO</name>
<evidence type="ECO:0000259" key="3">
    <source>
        <dbReference type="Pfam" id="PF12484"/>
    </source>
</evidence>
<dbReference type="Proteomes" id="UP000595446">
    <property type="component" value="Chromosome"/>
</dbReference>
<evidence type="ECO:0000313" key="4">
    <source>
        <dbReference type="EMBL" id="BCO33939.1"/>
    </source>
</evidence>
<evidence type="ECO:0000256" key="1">
    <source>
        <dbReference type="ARBA" id="ARBA00010652"/>
    </source>
</evidence>
<dbReference type="OrthoDB" id="4761354at2"/>
<dbReference type="InterPro" id="IPR000030">
    <property type="entry name" value="PPE_dom"/>
</dbReference>
<dbReference type="Pfam" id="PF00823">
    <property type="entry name" value="PPE"/>
    <property type="match status" value="1"/>
</dbReference>
<dbReference type="EMBL" id="AP024237">
    <property type="protein sequence ID" value="BCO33939.1"/>
    <property type="molecule type" value="Genomic_DNA"/>
</dbReference>
<dbReference type="FunFam" id="1.20.1260.20:FF:000001">
    <property type="entry name" value="PPE family protein PPE41"/>
    <property type="match status" value="1"/>
</dbReference>
<evidence type="ECO:0000259" key="2">
    <source>
        <dbReference type="Pfam" id="PF00823"/>
    </source>
</evidence>
<reference evidence="4 5" key="1">
    <citation type="submission" date="2020-12" db="EMBL/GenBank/DDBJ databases">
        <title>Complete genome sequence of Mycobacterium heckeshornense JCM 15655T, closely related to a pathogenic non-tuberculous mycobacterial species Mycobacterium xenopi.</title>
        <authorList>
            <person name="Yoshida M."/>
            <person name="Fukano H."/>
            <person name="Asakura T."/>
            <person name="Suzuki M."/>
            <person name="Hoshino Y."/>
        </authorList>
    </citation>
    <scope>NUCLEOTIDE SEQUENCE [LARGE SCALE GENOMIC DNA]</scope>
    <source>
        <strain evidence="4 5">JCM 15655</strain>
    </source>
</reference>
<gene>
    <name evidence="4" type="primary">PPE65</name>
    <name evidence="4" type="ORF">MHEC_03720</name>
</gene>
<dbReference type="PANTHER" id="PTHR46766">
    <property type="entry name" value="GLUTAMINE-RICH PROTEIN 2"/>
    <property type="match status" value="1"/>
</dbReference>
<comment type="similarity">
    <text evidence="1">Belongs to the mycobacterial PPE family.</text>
</comment>
<dbReference type="STRING" id="110505.ACT16_22265"/>
<dbReference type="AlphaFoldDB" id="A0A2G8BFA8"/>
<protein>
    <submittedName>
        <fullName evidence="4">Putative PPE family protein PPE65</fullName>
    </submittedName>
</protein>
<keyword evidence="5" id="KW-1185">Reference proteome</keyword>
<dbReference type="Gene3D" id="1.20.1260.20">
    <property type="entry name" value="PPE superfamily"/>
    <property type="match status" value="1"/>
</dbReference>
<evidence type="ECO:0000313" key="5">
    <source>
        <dbReference type="Proteomes" id="UP000595446"/>
    </source>
</evidence>
<dbReference type="Pfam" id="PF12484">
    <property type="entry name" value="PPE-SVP"/>
    <property type="match status" value="1"/>
</dbReference>
<accession>A0A2G8BFA8</accession>
<dbReference type="InterPro" id="IPR038332">
    <property type="entry name" value="PPE_sf"/>
</dbReference>
<sequence>MLDFAALPPEINSALMYSGSGPGPLQAAAAAWQELATQLHATAAAYRAVTADLVGGPWQGPAAASMAAAAQAHMAWLDNTAEQAEQAATQAAAAAQSYEAAFAATVPPPVIAANRALLAQLLATNVLGQNTPAIAAAEAHYAEMWAQDAAAMYSYAGAATAASRLTPFVPPARSANPAALAAQSAAASRAVGTWAGTTAQELSRFTSVVPGVLAGLAGSTTSPPWLAGLGLTLEPSGSGVIVGGVLGDMLAGISGSSTLNAATPFNAFARQISNVRLFATAFRDIEGLFSKAVETMEKSAKAGGEAAAKAASALPASISPAAAAPGLAGGLGGATGSVGKAASIGGLSVPNSWAAAGPASSAAPATLAGSGWTAAPQASGSVVPAPGMPGVASATRNAAGFAAPRYGVKLTVMAQPPAGG</sequence>
<organism evidence="4 5">
    <name type="scientific">Mycobacterium heckeshornense</name>
    <dbReference type="NCBI Taxonomy" id="110505"/>
    <lineage>
        <taxon>Bacteria</taxon>
        <taxon>Bacillati</taxon>
        <taxon>Actinomycetota</taxon>
        <taxon>Actinomycetes</taxon>
        <taxon>Mycobacteriales</taxon>
        <taxon>Mycobacteriaceae</taxon>
        <taxon>Mycobacterium</taxon>
    </lineage>
</organism>
<proteinExistence type="inferred from homology"/>
<feature type="domain" description="PPE family C-terminal" evidence="3">
    <location>
        <begin position="336"/>
        <end position="416"/>
    </location>
</feature>
<dbReference type="SUPFAM" id="SSF140459">
    <property type="entry name" value="PE/PPE dimer-like"/>
    <property type="match status" value="1"/>
</dbReference>
<dbReference type="RefSeq" id="WP_048893626.1">
    <property type="nucleotide sequence ID" value="NZ_AP024237.1"/>
</dbReference>